<evidence type="ECO:0000256" key="3">
    <source>
        <dbReference type="SAM" id="SignalP"/>
    </source>
</evidence>
<evidence type="ECO:0000256" key="1">
    <source>
        <dbReference type="ARBA" id="ARBA00010062"/>
    </source>
</evidence>
<reference evidence="5 6" key="1">
    <citation type="submission" date="2019-03" db="EMBL/GenBank/DDBJ databases">
        <title>Genomic Encyclopedia of Type Strains, Phase IV (KMG-IV): sequencing the most valuable type-strain genomes for metagenomic binning, comparative biology and taxonomic classification.</title>
        <authorList>
            <person name="Goeker M."/>
        </authorList>
    </citation>
    <scope>NUCLEOTIDE SEQUENCE [LARGE SCALE GENOMIC DNA]</scope>
    <source>
        <strain evidence="5 6">DSM 45765</strain>
    </source>
</reference>
<evidence type="ECO:0000259" key="4">
    <source>
        <dbReference type="Pfam" id="PF13458"/>
    </source>
</evidence>
<feature type="signal peptide" evidence="3">
    <location>
        <begin position="1"/>
        <end position="21"/>
    </location>
</feature>
<evidence type="ECO:0000256" key="2">
    <source>
        <dbReference type="ARBA" id="ARBA00022729"/>
    </source>
</evidence>
<comment type="caution">
    <text evidence="5">The sequence shown here is derived from an EMBL/GenBank/DDBJ whole genome shotgun (WGS) entry which is preliminary data.</text>
</comment>
<dbReference type="OrthoDB" id="3666180at2"/>
<organism evidence="5 6">
    <name type="scientific">Tamaricihabitans halophyticus</name>
    <dbReference type="NCBI Taxonomy" id="1262583"/>
    <lineage>
        <taxon>Bacteria</taxon>
        <taxon>Bacillati</taxon>
        <taxon>Actinomycetota</taxon>
        <taxon>Actinomycetes</taxon>
        <taxon>Pseudonocardiales</taxon>
        <taxon>Pseudonocardiaceae</taxon>
        <taxon>Tamaricihabitans</taxon>
    </lineage>
</organism>
<dbReference type="InterPro" id="IPR028081">
    <property type="entry name" value="Leu-bd"/>
</dbReference>
<protein>
    <submittedName>
        <fullName evidence="5">Amino acid/amide ABC transporter substrate-binding protein (HAAT family)</fullName>
    </submittedName>
</protein>
<name>A0A4R2QSF4_9PSEU</name>
<dbReference type="PANTHER" id="PTHR30483">
    <property type="entry name" value="LEUCINE-SPECIFIC-BINDING PROTEIN"/>
    <property type="match status" value="1"/>
</dbReference>
<dbReference type="RefSeq" id="WP_132878289.1">
    <property type="nucleotide sequence ID" value="NZ_SLXQ01000008.1"/>
</dbReference>
<dbReference type="InterPro" id="IPR028082">
    <property type="entry name" value="Peripla_BP_I"/>
</dbReference>
<dbReference type="PROSITE" id="PS51257">
    <property type="entry name" value="PROKAR_LIPOPROTEIN"/>
    <property type="match status" value="1"/>
</dbReference>
<keyword evidence="6" id="KW-1185">Reference proteome</keyword>
<dbReference type="Proteomes" id="UP000294911">
    <property type="component" value="Unassembled WGS sequence"/>
</dbReference>
<dbReference type="Pfam" id="PF13458">
    <property type="entry name" value="Peripla_BP_6"/>
    <property type="match status" value="1"/>
</dbReference>
<feature type="domain" description="Leucine-binding protein" evidence="4">
    <location>
        <begin position="43"/>
        <end position="374"/>
    </location>
</feature>
<dbReference type="SUPFAM" id="SSF53822">
    <property type="entry name" value="Periplasmic binding protein-like I"/>
    <property type="match status" value="1"/>
</dbReference>
<comment type="similarity">
    <text evidence="1">Belongs to the leucine-binding protein family.</text>
</comment>
<gene>
    <name evidence="5" type="ORF">EV191_10857</name>
</gene>
<dbReference type="AlphaFoldDB" id="A0A4R2QSF4"/>
<accession>A0A4R2QSF4</accession>
<evidence type="ECO:0000313" key="5">
    <source>
        <dbReference type="EMBL" id="TCP49971.1"/>
    </source>
</evidence>
<evidence type="ECO:0000313" key="6">
    <source>
        <dbReference type="Proteomes" id="UP000294911"/>
    </source>
</evidence>
<feature type="chain" id="PRO_5020604496" evidence="3">
    <location>
        <begin position="22"/>
        <end position="417"/>
    </location>
</feature>
<dbReference type="PANTHER" id="PTHR30483:SF6">
    <property type="entry name" value="PERIPLASMIC BINDING PROTEIN OF ABC TRANSPORTER FOR NATURAL AMINO ACIDS"/>
    <property type="match status" value="1"/>
</dbReference>
<dbReference type="Gene3D" id="3.40.50.2300">
    <property type="match status" value="2"/>
</dbReference>
<dbReference type="EMBL" id="SLXQ01000008">
    <property type="protein sequence ID" value="TCP49971.1"/>
    <property type="molecule type" value="Genomic_DNA"/>
</dbReference>
<sequence length="417" mass="44516">MKRWVATSLLGVIVFAGTACTPPESPSEPPAELARNPELRGDPVVVGVQSPHDGPAAYPQSTYGAEAAAWYINHELGGIDGRPVEMDICRGDGSPETAINCANEFVRADVPVVFDAYDGESVGPMVPVMRSAGIPIVGLLAGQGVAEANPLPTSFYFSGPLETSALGMVTVLDRLNLRDSALAVDDKPASHSYVDDLVRPMGQELNVRVNPVYTDVTDMNFTEMAALELVNDPDVAGIISLPEDGCTGLVQAIRQQGYDNAIFAGSCSQFIDELDAEDAQGAIIQPRLWIPESKKHAPPEVRQELEDFEKAMSTVGYGDELSARSLYSFAGLVNLARILGSVEQDISGTTVATAMRGLRDFDTFAGPEVTCDGRQWPGRPGACSHQAIFFEVQEDGSVKPIDDAGFIELDPNVTASR</sequence>
<keyword evidence="2 3" id="KW-0732">Signal</keyword>
<proteinExistence type="inferred from homology"/>
<dbReference type="InterPro" id="IPR051010">
    <property type="entry name" value="BCAA_transport"/>
</dbReference>